<dbReference type="GO" id="GO:0017118">
    <property type="term" value="F:lipoyltransferase activity"/>
    <property type="evidence" value="ECO:0007669"/>
    <property type="project" value="TreeGrafter"/>
</dbReference>
<dbReference type="AlphaFoldDB" id="S6C907"/>
<dbReference type="EC" id="6.3.1.20" evidence="4"/>
<reference evidence="10" key="1">
    <citation type="journal article" date="2014" name="BMC Genomics">
        <title>The Babesia bovis gene and promoter model: an update from full-length EST analysis.</title>
        <authorList>
            <person name="Yamagishi J."/>
            <person name="Wakaguri H."/>
            <person name="Yokoyama N."/>
            <person name="Yamashita R."/>
            <person name="Suzuki Y."/>
            <person name="Xuan X."/>
            <person name="Igarashi I."/>
        </authorList>
    </citation>
    <scope>NUCLEOTIDE SEQUENCE</scope>
    <source>
        <strain evidence="10">Texas</strain>
    </source>
</reference>
<dbReference type="UniPathway" id="UPA00537">
    <property type="reaction ID" value="UER00594"/>
</dbReference>
<dbReference type="InterPro" id="IPR004562">
    <property type="entry name" value="LipoylTrfase_LipoateP_Ligase"/>
</dbReference>
<dbReference type="GO" id="GO:0016979">
    <property type="term" value="F:lipoate-protein ligase activity"/>
    <property type="evidence" value="ECO:0007669"/>
    <property type="project" value="UniProtKB-EC"/>
</dbReference>
<dbReference type="EMBL" id="AK441346">
    <property type="protein sequence ID" value="BAN65140.1"/>
    <property type="molecule type" value="mRNA"/>
</dbReference>
<feature type="domain" description="BPL/LPL catalytic" evidence="9">
    <location>
        <begin position="55"/>
        <end position="239"/>
    </location>
</feature>
<protein>
    <recommendedName>
        <fullName evidence="4">lipoate--protein ligase</fullName>
        <ecNumber evidence="4">6.3.1.20</ecNumber>
    </recommendedName>
</protein>
<dbReference type="VEuPathDB" id="PiroplasmaDB:BBOV_I003930"/>
<keyword evidence="5 10" id="KW-0436">Ligase</keyword>
<evidence type="ECO:0000256" key="2">
    <source>
        <dbReference type="ARBA" id="ARBA00005124"/>
    </source>
</evidence>
<dbReference type="InterPro" id="IPR045864">
    <property type="entry name" value="aa-tRNA-synth_II/BPL/LPL"/>
</dbReference>
<comment type="catalytic activity">
    <reaction evidence="8">
        <text>L-lysyl-[lipoyl-carrier protein] + (R)-lipoate + ATP = N(6)-[(R)-lipoyl]-L-lysyl-[lipoyl-carrier protein] + AMP + diphosphate + H(+)</text>
        <dbReference type="Rhea" id="RHEA:49288"/>
        <dbReference type="Rhea" id="RHEA-COMP:10500"/>
        <dbReference type="Rhea" id="RHEA-COMP:10502"/>
        <dbReference type="ChEBI" id="CHEBI:15378"/>
        <dbReference type="ChEBI" id="CHEBI:29969"/>
        <dbReference type="ChEBI" id="CHEBI:30616"/>
        <dbReference type="ChEBI" id="CHEBI:33019"/>
        <dbReference type="ChEBI" id="CHEBI:83088"/>
        <dbReference type="ChEBI" id="CHEBI:83099"/>
        <dbReference type="ChEBI" id="CHEBI:456215"/>
        <dbReference type="EC" id="6.3.1.20"/>
    </reaction>
</comment>
<dbReference type="SUPFAM" id="SSF82649">
    <property type="entry name" value="SufE/NifU"/>
    <property type="match status" value="1"/>
</dbReference>
<organism evidence="10">
    <name type="scientific">Babesia bovis</name>
    <dbReference type="NCBI Taxonomy" id="5865"/>
    <lineage>
        <taxon>Eukaryota</taxon>
        <taxon>Sar</taxon>
        <taxon>Alveolata</taxon>
        <taxon>Apicomplexa</taxon>
        <taxon>Aconoidasida</taxon>
        <taxon>Piroplasmida</taxon>
        <taxon>Babesiidae</taxon>
        <taxon>Babesia</taxon>
    </lineage>
</organism>
<dbReference type="Gene3D" id="3.30.930.10">
    <property type="entry name" value="Bira Bifunctional Protein, Domain 2"/>
    <property type="match status" value="1"/>
</dbReference>
<dbReference type="GO" id="GO:0005524">
    <property type="term" value="F:ATP binding"/>
    <property type="evidence" value="ECO:0007669"/>
    <property type="project" value="UniProtKB-KW"/>
</dbReference>
<dbReference type="InterPro" id="IPR019491">
    <property type="entry name" value="Lipoate_protein_ligase_C"/>
</dbReference>
<evidence type="ECO:0000259" key="9">
    <source>
        <dbReference type="PROSITE" id="PS51733"/>
    </source>
</evidence>
<comment type="pathway">
    <text evidence="1">Protein modification; protein lipoylation via exogenous pathway; protein N(6)-(lipoyl)lysine from lipoate: step 2/2.</text>
</comment>
<name>S6C907_BABBO</name>
<keyword evidence="6" id="KW-0547">Nucleotide-binding</keyword>
<dbReference type="PROSITE" id="PS51733">
    <property type="entry name" value="BPL_LPL_CATALYTIC"/>
    <property type="match status" value="1"/>
</dbReference>
<evidence type="ECO:0000256" key="4">
    <source>
        <dbReference type="ARBA" id="ARBA00012367"/>
    </source>
</evidence>
<comment type="similarity">
    <text evidence="3">Belongs to the LplA family.</text>
</comment>
<evidence type="ECO:0000256" key="6">
    <source>
        <dbReference type="ARBA" id="ARBA00022741"/>
    </source>
</evidence>
<dbReference type="SUPFAM" id="SSF55681">
    <property type="entry name" value="Class II aaRS and biotin synthetases"/>
    <property type="match status" value="1"/>
</dbReference>
<dbReference type="CDD" id="cd16443">
    <property type="entry name" value="LplA"/>
    <property type="match status" value="1"/>
</dbReference>
<accession>S6C907</accession>
<dbReference type="PANTHER" id="PTHR12561">
    <property type="entry name" value="LIPOATE-PROTEIN LIGASE"/>
    <property type="match status" value="1"/>
</dbReference>
<gene>
    <name evidence="10" type="primary">BBOV_I003930</name>
</gene>
<evidence type="ECO:0000256" key="7">
    <source>
        <dbReference type="ARBA" id="ARBA00022840"/>
    </source>
</evidence>
<dbReference type="Pfam" id="PF21948">
    <property type="entry name" value="LplA-B_cat"/>
    <property type="match status" value="1"/>
</dbReference>
<keyword evidence="7" id="KW-0067">ATP-binding</keyword>
<dbReference type="InterPro" id="IPR004143">
    <property type="entry name" value="BPL_LPL_catalytic"/>
</dbReference>
<sequence length="374" mass="42464">MVLFSNLCRRFSTKIKTGNRGVKVLISSENDIYFNLALENALLKSYGKNMAIDNKYEVPILFLWRNSPCVIVGCNQNVWSECNLDNVRKDGVNLVRRFTGGGAVYQDLGNTCFTFISSPKDYSFERNCNLICSAVTKLIGEKCEPSGRNDLCVNGLKFSGSAFKLLPNAALHHGTLLININQGSLDKYLTPDISKLEKHNVKSVKARVTNLCQFNETVTHEMICNAIIDEVASFYKSPTTNVEYIDAKAKCCNDEAFQECYHKLKDTKWIYGEEMKRFKSLKQRFDFGSIEICFDIQDGNVVKFWVYSDSLETDFITWLQLKLNQTAINVPYEELGETLKHLEYETSNDVLVAVKKWLISSLSNEVDGTIKNNV</sequence>
<dbReference type="GO" id="GO:0009249">
    <property type="term" value="P:protein lipoylation"/>
    <property type="evidence" value="ECO:0007669"/>
    <property type="project" value="InterPro"/>
</dbReference>
<evidence type="ECO:0000313" key="10">
    <source>
        <dbReference type="EMBL" id="BAN65140.1"/>
    </source>
</evidence>
<evidence type="ECO:0000256" key="1">
    <source>
        <dbReference type="ARBA" id="ARBA00005085"/>
    </source>
</evidence>
<proteinExistence type="evidence at transcript level"/>
<dbReference type="PANTHER" id="PTHR12561:SF3">
    <property type="entry name" value="LIPOYLTRANSFERASE 1, MITOCHONDRIAL"/>
    <property type="match status" value="1"/>
</dbReference>
<comment type="pathway">
    <text evidence="2">Protein modification; protein lipoylation via exogenous pathway; protein N(6)-(lipoyl)lysine from lipoate: step 1/2.</text>
</comment>
<evidence type="ECO:0000256" key="5">
    <source>
        <dbReference type="ARBA" id="ARBA00022598"/>
    </source>
</evidence>
<dbReference type="Pfam" id="PF10437">
    <property type="entry name" value="Lip_prot_lig_C"/>
    <property type="match status" value="1"/>
</dbReference>
<dbReference type="NCBIfam" id="TIGR00545">
    <property type="entry name" value="lipoyltrans"/>
    <property type="match status" value="1"/>
</dbReference>
<evidence type="ECO:0000256" key="8">
    <source>
        <dbReference type="ARBA" id="ARBA00048037"/>
    </source>
</evidence>
<dbReference type="GO" id="GO:0005737">
    <property type="term" value="C:cytoplasm"/>
    <property type="evidence" value="ECO:0007669"/>
    <property type="project" value="TreeGrafter"/>
</dbReference>
<dbReference type="Gene3D" id="3.30.390.50">
    <property type="entry name" value="CO dehydrogenase flavoprotein, C-terminal domain"/>
    <property type="match status" value="1"/>
</dbReference>
<evidence type="ECO:0000256" key="3">
    <source>
        <dbReference type="ARBA" id="ARBA00008242"/>
    </source>
</evidence>